<dbReference type="RefSeq" id="WP_201934841.1">
    <property type="nucleotide sequence ID" value="NZ_JAERSG010000002.1"/>
</dbReference>
<dbReference type="SUPFAM" id="SSF53448">
    <property type="entry name" value="Nucleotide-diphospho-sugar transferases"/>
    <property type="match status" value="1"/>
</dbReference>
<feature type="transmembrane region" description="Helical" evidence="1">
    <location>
        <begin position="449"/>
        <end position="472"/>
    </location>
</feature>
<dbReference type="PANTHER" id="PTHR10859:SF91">
    <property type="entry name" value="DOLICHYL-PHOSPHATE BETA-GLUCOSYLTRANSFERASE"/>
    <property type="match status" value="1"/>
</dbReference>
<reference evidence="3 4" key="1">
    <citation type="submission" date="2021-01" db="EMBL/GenBank/DDBJ databases">
        <title>Genome seq and assembly of Nocardiodes sp. G10.</title>
        <authorList>
            <person name="Chhetri G."/>
        </authorList>
    </citation>
    <scope>NUCLEOTIDE SEQUENCE [LARGE SCALE GENOMIC DNA]</scope>
    <source>
        <strain evidence="3 4">G10</strain>
    </source>
</reference>
<accession>A0ABS1L6M2</accession>
<comment type="caution">
    <text evidence="3">The sequence shown here is derived from an EMBL/GenBank/DDBJ whole genome shotgun (WGS) entry which is preliminary data.</text>
</comment>
<feature type="transmembrane region" description="Helical" evidence="1">
    <location>
        <begin position="215"/>
        <end position="232"/>
    </location>
</feature>
<feature type="domain" description="Glycosyltransferase 2-like" evidence="2">
    <location>
        <begin position="496"/>
        <end position="584"/>
    </location>
</feature>
<feature type="transmembrane region" description="Helical" evidence="1">
    <location>
        <begin position="127"/>
        <end position="148"/>
    </location>
</feature>
<sequence length="744" mass="80296">MTSGAEPLRRVPWSARESRRPWPSATHALLLGTGAVLALGILVTVLNMPDLPYHPARDLELRATYDAYLETGVPLVKQNGTGTWYGGAVPGAGLTKAAGDDDPGSYLIASWMSHLTGSASPYPGLRWVMALLCALPMLILPVTVARVFGRARAGVAMLALPALTWLVNGTVLTGTEYGLADQVSPTRVYALYGLPASLMFLSLVLVAYAVVRRPGVRAALAWTAVLVVLAVCGNLLRSLSGVGIALAVGVVWWVAWRGRLRWAVAVGAALLGAGLSWWLPGVVMDRINESRDRVVIAEASRLPDAHGTWHPLYLGLSYPQPITGAPSPFGVQWSDEFGWQKAREIDPDVVIASAEYDAIMKDLFLDEVKGDPLAAVRLYLTKAFFVVKHFAAVLVVVLFAVVMVWRRRGSPRRRMLQASAAAVPILLLGLIPTVLVMPMLYYFSELAAGLGLLLALALGGLVWTISTMPSVVRVDERTMARDRLVRAEPGPHARLSVVVPTRNGEDVLTDCLETLATRLTDEDELVVVENGSTDGTTALLESVAAAWSHAVPLRVLHSEPGLGHALRTGVLASRGRRVLLTADDLPFGFTDLDAFDALPSDAVVAVGSKAHPASRVDRVWRRELQSRVFRWLRSALLHSTVGDSQGTIWVDGPWARSFAAVSREGGLMWTVELVLAAEQQGIDVWEVPVTLEQSHDAVASRFRLRDARIAVVEIVSLAVRKDDYSGQQWMSAGQVLADVGQGAS</sequence>
<evidence type="ECO:0000313" key="4">
    <source>
        <dbReference type="Proteomes" id="UP000636918"/>
    </source>
</evidence>
<feature type="transmembrane region" description="Helical" evidence="1">
    <location>
        <begin position="418"/>
        <end position="443"/>
    </location>
</feature>
<gene>
    <name evidence="3" type="ORF">JI751_06255</name>
</gene>
<name>A0ABS1L6M2_9ACTN</name>
<dbReference type="Pfam" id="PF00535">
    <property type="entry name" value="Glycos_transf_2"/>
    <property type="match status" value="1"/>
</dbReference>
<dbReference type="Gene3D" id="3.90.550.10">
    <property type="entry name" value="Spore Coat Polysaccharide Biosynthesis Protein SpsA, Chain A"/>
    <property type="match status" value="1"/>
</dbReference>
<dbReference type="PANTHER" id="PTHR10859">
    <property type="entry name" value="GLYCOSYL TRANSFERASE"/>
    <property type="match status" value="1"/>
</dbReference>
<keyword evidence="4" id="KW-1185">Reference proteome</keyword>
<dbReference type="InterPro" id="IPR001173">
    <property type="entry name" value="Glyco_trans_2-like"/>
</dbReference>
<keyword evidence="1" id="KW-0812">Transmembrane</keyword>
<evidence type="ECO:0000256" key="1">
    <source>
        <dbReference type="SAM" id="Phobius"/>
    </source>
</evidence>
<dbReference type="EMBL" id="JAERSG010000002">
    <property type="protein sequence ID" value="MBL0747203.1"/>
    <property type="molecule type" value="Genomic_DNA"/>
</dbReference>
<evidence type="ECO:0000313" key="3">
    <source>
        <dbReference type="EMBL" id="MBL0747203.1"/>
    </source>
</evidence>
<evidence type="ECO:0000259" key="2">
    <source>
        <dbReference type="Pfam" id="PF00535"/>
    </source>
</evidence>
<dbReference type="Proteomes" id="UP000636918">
    <property type="component" value="Unassembled WGS sequence"/>
</dbReference>
<feature type="transmembrane region" description="Helical" evidence="1">
    <location>
        <begin position="383"/>
        <end position="406"/>
    </location>
</feature>
<feature type="transmembrane region" description="Helical" evidence="1">
    <location>
        <begin position="189"/>
        <end position="208"/>
    </location>
</feature>
<keyword evidence="1" id="KW-1133">Transmembrane helix</keyword>
<protein>
    <submittedName>
        <fullName evidence="3">Glycosyltransferase</fullName>
    </submittedName>
</protein>
<feature type="transmembrane region" description="Helical" evidence="1">
    <location>
        <begin position="238"/>
        <end position="255"/>
    </location>
</feature>
<proteinExistence type="predicted"/>
<feature type="transmembrane region" description="Helical" evidence="1">
    <location>
        <begin position="262"/>
        <end position="279"/>
    </location>
</feature>
<feature type="transmembrane region" description="Helical" evidence="1">
    <location>
        <begin position="155"/>
        <end position="177"/>
    </location>
</feature>
<keyword evidence="1" id="KW-0472">Membrane</keyword>
<feature type="transmembrane region" description="Helical" evidence="1">
    <location>
        <begin position="28"/>
        <end position="48"/>
    </location>
</feature>
<organism evidence="3 4">
    <name type="scientific">Nocardioides baculatus</name>
    <dbReference type="NCBI Taxonomy" id="2801337"/>
    <lineage>
        <taxon>Bacteria</taxon>
        <taxon>Bacillati</taxon>
        <taxon>Actinomycetota</taxon>
        <taxon>Actinomycetes</taxon>
        <taxon>Propionibacteriales</taxon>
        <taxon>Nocardioidaceae</taxon>
        <taxon>Nocardioides</taxon>
    </lineage>
</organism>
<dbReference type="InterPro" id="IPR029044">
    <property type="entry name" value="Nucleotide-diphossugar_trans"/>
</dbReference>